<proteinExistence type="predicted"/>
<feature type="compositionally biased region" description="Basic and acidic residues" evidence="1">
    <location>
        <begin position="32"/>
        <end position="41"/>
    </location>
</feature>
<reference evidence="3" key="1">
    <citation type="submission" date="2016-10" db="EMBL/GenBank/DDBJ databases">
        <authorList>
            <person name="Varghese N."/>
            <person name="Submissions S."/>
        </authorList>
    </citation>
    <scope>NUCLEOTIDE SEQUENCE [LARGE SCALE GENOMIC DNA]</scope>
    <source>
        <strain evidence="3">CGMCC 4.3530</strain>
    </source>
</reference>
<evidence type="ECO:0000256" key="1">
    <source>
        <dbReference type="SAM" id="MobiDB-lite"/>
    </source>
</evidence>
<protein>
    <submittedName>
        <fullName evidence="2">Uncharacterized protein</fullName>
    </submittedName>
</protein>
<dbReference type="RefSeq" id="WP_281247423.1">
    <property type="nucleotide sequence ID" value="NZ_FNOK01000018.1"/>
</dbReference>
<evidence type="ECO:0000313" key="2">
    <source>
        <dbReference type="EMBL" id="SDX99755.1"/>
    </source>
</evidence>
<feature type="region of interest" description="Disordered" evidence="1">
    <location>
        <begin position="15"/>
        <end position="41"/>
    </location>
</feature>
<gene>
    <name evidence="2" type="ORF">SAMN05216215_101891</name>
</gene>
<dbReference type="AlphaFoldDB" id="A0A1H3G9M1"/>
<dbReference type="STRING" id="418495.SAMN05216215_101891"/>
<accession>A0A1H3G9M1</accession>
<name>A0A1H3G9M1_9PSEU</name>
<dbReference type="EMBL" id="FNOK01000018">
    <property type="protein sequence ID" value="SDX99755.1"/>
    <property type="molecule type" value="Genomic_DNA"/>
</dbReference>
<sequence>MENDELLLSVERLHQAQSRDRMAMTSDGSDSGETKDPPPGA</sequence>
<evidence type="ECO:0000313" key="3">
    <source>
        <dbReference type="Proteomes" id="UP000199529"/>
    </source>
</evidence>
<organism evidence="2 3">
    <name type="scientific">Saccharopolyspora shandongensis</name>
    <dbReference type="NCBI Taxonomy" id="418495"/>
    <lineage>
        <taxon>Bacteria</taxon>
        <taxon>Bacillati</taxon>
        <taxon>Actinomycetota</taxon>
        <taxon>Actinomycetes</taxon>
        <taxon>Pseudonocardiales</taxon>
        <taxon>Pseudonocardiaceae</taxon>
        <taxon>Saccharopolyspora</taxon>
    </lineage>
</organism>
<keyword evidence="3" id="KW-1185">Reference proteome</keyword>
<dbReference type="Proteomes" id="UP000199529">
    <property type="component" value="Unassembled WGS sequence"/>
</dbReference>